<dbReference type="AlphaFoldDB" id="A0AAI8ANC0"/>
<name>A0AAI8ANC0_MESHY</name>
<feature type="compositionally biased region" description="Polar residues" evidence="1">
    <location>
        <begin position="68"/>
        <end position="79"/>
    </location>
</feature>
<feature type="compositionally biased region" description="Low complexity" evidence="1">
    <location>
        <begin position="45"/>
        <end position="67"/>
    </location>
</feature>
<evidence type="ECO:0000313" key="3">
    <source>
        <dbReference type="Proteomes" id="UP000009399"/>
    </source>
</evidence>
<proteinExistence type="predicted"/>
<reference evidence="2 3" key="1">
    <citation type="journal article" date="2013" name="Genome Announc.">
        <title>Complete Genome Sequence of Mycoplasma hyorhinis Strain SK76.</title>
        <authorList>
            <person name="Goodison S."/>
            <person name="Urquidi V."/>
            <person name="Kumar D."/>
            <person name="Reyes L."/>
            <person name="Rosser C.J."/>
        </authorList>
    </citation>
    <scope>NUCLEOTIDE SEQUENCE [LARGE SCALE GENOMIC DNA]</scope>
    <source>
        <strain evidence="2 3">SK76</strain>
    </source>
</reference>
<dbReference type="Proteomes" id="UP000009399">
    <property type="component" value="Chromosome"/>
</dbReference>
<evidence type="ECO:0008006" key="4">
    <source>
        <dbReference type="Google" id="ProtNLM"/>
    </source>
</evidence>
<dbReference type="PROSITE" id="PS51257">
    <property type="entry name" value="PROKAR_LIPOPROTEIN"/>
    <property type="match status" value="1"/>
</dbReference>
<evidence type="ECO:0000256" key="1">
    <source>
        <dbReference type="SAM" id="MobiDB-lite"/>
    </source>
</evidence>
<dbReference type="EMBL" id="CP003914">
    <property type="protein sequence ID" value="AFX74547.1"/>
    <property type="molecule type" value="Genomic_DNA"/>
</dbReference>
<organism evidence="2 3">
    <name type="scientific">Mesomycoplasma hyorhinis SK76</name>
    <dbReference type="NCBI Taxonomy" id="1118964"/>
    <lineage>
        <taxon>Bacteria</taxon>
        <taxon>Bacillati</taxon>
        <taxon>Mycoplasmatota</taxon>
        <taxon>Mycoplasmoidales</taxon>
        <taxon>Metamycoplasmataceae</taxon>
        <taxon>Mesomycoplasma</taxon>
    </lineage>
</organism>
<accession>A0AAI8ANC0</accession>
<evidence type="ECO:0000313" key="2">
    <source>
        <dbReference type="EMBL" id="AFX74547.1"/>
    </source>
</evidence>
<gene>
    <name evidence="2" type="ORF">MOS_644</name>
</gene>
<protein>
    <recommendedName>
        <fullName evidence="4">Lipoprotein</fullName>
    </recommendedName>
</protein>
<dbReference type="KEGG" id="mhs:MOS_644"/>
<dbReference type="RefSeq" id="WP_014335695.1">
    <property type="nucleotide sequence ID" value="NC_019552.1"/>
</dbReference>
<feature type="region of interest" description="Disordered" evidence="1">
    <location>
        <begin position="38"/>
        <end position="79"/>
    </location>
</feature>
<sequence length="79" mass="8440">MKSNKVLLSSIGLLFLPAFVFLSCAYNPAVSLSKASINASKQPESITNNSTPSNISNNKSEINNKPKTQSQVVPTKTSL</sequence>